<comment type="similarity">
    <text evidence="1">Belongs to the plant acyltransferase family.</text>
</comment>
<dbReference type="AlphaFoldDB" id="A0A7J9K907"/>
<protein>
    <recommendedName>
        <fullName evidence="5">Benzyl alcohol O-benzoyltransferase-like</fullName>
    </recommendedName>
</protein>
<dbReference type="PANTHER" id="PTHR31147:SF66">
    <property type="entry name" value="OS05G0315700 PROTEIN"/>
    <property type="match status" value="1"/>
</dbReference>
<keyword evidence="2" id="KW-0808">Transferase</keyword>
<evidence type="ECO:0000313" key="4">
    <source>
        <dbReference type="Proteomes" id="UP000593575"/>
    </source>
</evidence>
<dbReference type="InterPro" id="IPR023213">
    <property type="entry name" value="CAT-like_dom_sf"/>
</dbReference>
<gene>
    <name evidence="3" type="ORF">Goarm_000142</name>
</gene>
<dbReference type="Proteomes" id="UP000593575">
    <property type="component" value="Unassembled WGS sequence"/>
</dbReference>
<evidence type="ECO:0000256" key="1">
    <source>
        <dbReference type="ARBA" id="ARBA00009861"/>
    </source>
</evidence>
<evidence type="ECO:0000313" key="3">
    <source>
        <dbReference type="EMBL" id="MBA0842904.1"/>
    </source>
</evidence>
<dbReference type="InterPro" id="IPR050898">
    <property type="entry name" value="Plant_acyltransferase"/>
</dbReference>
<name>A0A7J9K907_9ROSI</name>
<evidence type="ECO:0000256" key="2">
    <source>
        <dbReference type="ARBA" id="ARBA00022679"/>
    </source>
</evidence>
<keyword evidence="4" id="KW-1185">Reference proteome</keyword>
<evidence type="ECO:0008006" key="5">
    <source>
        <dbReference type="Google" id="ProtNLM"/>
    </source>
</evidence>
<sequence>MLNCPLMLVQVTQLKCGGFIFALRFNRVMCDGTCLQQFMSAIGQMARGVVTPSIPPVWERHLLNARDPPRVTFTHHEYDRVEATVIMDNMVECSFFFGPVEVSLLRSLLPLHLRHCTKFELITACLWRCRTIAMNLDPDEQVRMLCIANVRSKFNPPLPSGYYGNVLVSPTAITTIRNLCHNPVGYAVELIKKAIANVTEEFIKATADLFAIRGKSLHVPAVIGSYGISDLMHMGFENVDFGRWGKAVFGGTAKATGLVSFFIPTKDKEGQVGTLVPICLPASAMERFSNELDNMLKHQHIEGQK</sequence>
<accession>A0A7J9K907</accession>
<reference evidence="3 4" key="1">
    <citation type="journal article" date="2019" name="Genome Biol. Evol.">
        <title>Insights into the evolution of the New World diploid cottons (Gossypium, subgenus Houzingenia) based on genome sequencing.</title>
        <authorList>
            <person name="Grover C.E."/>
            <person name="Arick M.A. 2nd"/>
            <person name="Thrash A."/>
            <person name="Conover J.L."/>
            <person name="Sanders W.S."/>
            <person name="Peterson D.G."/>
            <person name="Frelichowski J.E."/>
            <person name="Scheffler J.A."/>
            <person name="Scheffler B.E."/>
            <person name="Wendel J.F."/>
        </authorList>
    </citation>
    <scope>NUCLEOTIDE SEQUENCE [LARGE SCALE GENOMIC DNA]</scope>
    <source>
        <strain evidence="3">6</strain>
        <tissue evidence="3">Leaf</tissue>
    </source>
</reference>
<dbReference type="Gene3D" id="3.30.559.10">
    <property type="entry name" value="Chloramphenicol acetyltransferase-like domain"/>
    <property type="match status" value="2"/>
</dbReference>
<dbReference type="Pfam" id="PF02458">
    <property type="entry name" value="Transferase"/>
    <property type="match status" value="1"/>
</dbReference>
<dbReference type="GO" id="GO:0016740">
    <property type="term" value="F:transferase activity"/>
    <property type="evidence" value="ECO:0007669"/>
    <property type="project" value="UniProtKB-KW"/>
</dbReference>
<organism evidence="3 4">
    <name type="scientific">Gossypium armourianum</name>
    <dbReference type="NCBI Taxonomy" id="34283"/>
    <lineage>
        <taxon>Eukaryota</taxon>
        <taxon>Viridiplantae</taxon>
        <taxon>Streptophyta</taxon>
        <taxon>Embryophyta</taxon>
        <taxon>Tracheophyta</taxon>
        <taxon>Spermatophyta</taxon>
        <taxon>Magnoliopsida</taxon>
        <taxon>eudicotyledons</taxon>
        <taxon>Gunneridae</taxon>
        <taxon>Pentapetalae</taxon>
        <taxon>rosids</taxon>
        <taxon>malvids</taxon>
        <taxon>Malvales</taxon>
        <taxon>Malvaceae</taxon>
        <taxon>Malvoideae</taxon>
        <taxon>Gossypium</taxon>
    </lineage>
</organism>
<comment type="caution">
    <text evidence="3">The sequence shown here is derived from an EMBL/GenBank/DDBJ whole genome shotgun (WGS) entry which is preliminary data.</text>
</comment>
<feature type="non-terminal residue" evidence="3">
    <location>
        <position position="1"/>
    </location>
</feature>
<dbReference type="EMBL" id="JABFAE010000013">
    <property type="protein sequence ID" value="MBA0842904.1"/>
    <property type="molecule type" value="Genomic_DNA"/>
</dbReference>
<dbReference type="PANTHER" id="PTHR31147">
    <property type="entry name" value="ACYL TRANSFERASE 4"/>
    <property type="match status" value="1"/>
</dbReference>
<proteinExistence type="inferred from homology"/>